<feature type="domain" description="Serine aminopeptidase S33" evidence="1">
    <location>
        <begin position="62"/>
        <end position="170"/>
    </location>
</feature>
<evidence type="ECO:0000313" key="2">
    <source>
        <dbReference type="EMBL" id="XBS19076.1"/>
    </source>
</evidence>
<proteinExistence type="predicted"/>
<reference evidence="2 3" key="1">
    <citation type="journal article" date="2024" name="Microbiology">
        <title>Methylomarinum rosea sp. nov., a novel halophilic methanotrophic bacterium from the hypersaline Lake Elton.</title>
        <authorList>
            <person name="Suleimanov R.Z."/>
            <person name="Oshkin I.Y."/>
            <person name="Danilova O.V."/>
            <person name="Suzina N.E."/>
            <person name="Dedysh S.N."/>
        </authorList>
    </citation>
    <scope>NUCLEOTIDE SEQUENCE [LARGE SCALE GENOMIC DNA]</scope>
    <source>
        <strain evidence="2 3">Ch1-1</strain>
    </source>
</reference>
<organism evidence="2 3">
    <name type="scientific">Methylomarinum roseum</name>
    <dbReference type="NCBI Taxonomy" id="3067653"/>
    <lineage>
        <taxon>Bacteria</taxon>
        <taxon>Pseudomonadati</taxon>
        <taxon>Pseudomonadota</taxon>
        <taxon>Gammaproteobacteria</taxon>
        <taxon>Methylococcales</taxon>
        <taxon>Methylococcaceae</taxon>
        <taxon>Methylomarinum</taxon>
    </lineage>
</organism>
<dbReference type="InterPro" id="IPR022742">
    <property type="entry name" value="Hydrolase_4"/>
</dbReference>
<evidence type="ECO:0000259" key="1">
    <source>
        <dbReference type="Pfam" id="PF12146"/>
    </source>
</evidence>
<protein>
    <submittedName>
        <fullName evidence="2">Alpha/beta hydrolase</fullName>
    </submittedName>
</protein>
<dbReference type="PANTHER" id="PTHR12277:SF79">
    <property type="entry name" value="XAA-PRO DIPEPTIDYL-PEPTIDASE-RELATED"/>
    <property type="match status" value="1"/>
</dbReference>
<dbReference type="InterPro" id="IPR029058">
    <property type="entry name" value="AB_hydrolase_fold"/>
</dbReference>
<dbReference type="EMBL" id="CP157743">
    <property type="protein sequence ID" value="XBS19076.1"/>
    <property type="molecule type" value="Genomic_DNA"/>
</dbReference>
<keyword evidence="2" id="KW-0378">Hydrolase</keyword>
<name>A0AAU7NQW2_9GAMM</name>
<sequence>MTFLLTYLLILLAVFLLQRKMMYFPSRFSRQQQHRLIAGLPIRPWPSATEPLGMINKTPMTDVKGTVLVFHGNAGAALHRTYYVEALCRLGYRAIIAEYPGYGARTGSPSETVLIDDGITIAKKVKQAFQEPLFLCGESLGTGVVAGIVASHQVPVQGVLLITPFDAMAKVAQHHYWFFFARWLLLDKFDNVAKLRDFPGNIAVLMAGQDEIIPNRRTLSLFDNLPAQKRLWRFESASHNNLPLEPWRPWWREAMQFID</sequence>
<dbReference type="Proteomes" id="UP001225378">
    <property type="component" value="Chromosome"/>
</dbReference>
<dbReference type="KEGG" id="mech:Q9L42_011920"/>
<evidence type="ECO:0000313" key="3">
    <source>
        <dbReference type="Proteomes" id="UP001225378"/>
    </source>
</evidence>
<dbReference type="AlphaFoldDB" id="A0AAU7NQW2"/>
<dbReference type="Pfam" id="PF12146">
    <property type="entry name" value="Hydrolase_4"/>
    <property type="match status" value="1"/>
</dbReference>
<keyword evidence="3" id="KW-1185">Reference proteome</keyword>
<dbReference type="GO" id="GO:0016787">
    <property type="term" value="F:hydrolase activity"/>
    <property type="evidence" value="ECO:0007669"/>
    <property type="project" value="UniProtKB-KW"/>
</dbReference>
<dbReference type="PANTHER" id="PTHR12277">
    <property type="entry name" value="ALPHA/BETA HYDROLASE DOMAIN-CONTAINING PROTEIN"/>
    <property type="match status" value="1"/>
</dbReference>
<accession>A0AAU7NQW2</accession>
<gene>
    <name evidence="2" type="ORF">Q9L42_011920</name>
</gene>
<dbReference type="SUPFAM" id="SSF53474">
    <property type="entry name" value="alpha/beta-Hydrolases"/>
    <property type="match status" value="1"/>
</dbReference>
<dbReference type="Gene3D" id="3.40.50.1820">
    <property type="entry name" value="alpha/beta hydrolase"/>
    <property type="match status" value="1"/>
</dbReference>
<dbReference type="RefSeq" id="WP_349431119.1">
    <property type="nucleotide sequence ID" value="NZ_CP157743.1"/>
</dbReference>